<proteinExistence type="predicted"/>
<organism evidence="1 2">
    <name type="scientific">Trifolium medium</name>
    <dbReference type="NCBI Taxonomy" id="97028"/>
    <lineage>
        <taxon>Eukaryota</taxon>
        <taxon>Viridiplantae</taxon>
        <taxon>Streptophyta</taxon>
        <taxon>Embryophyta</taxon>
        <taxon>Tracheophyta</taxon>
        <taxon>Spermatophyta</taxon>
        <taxon>Magnoliopsida</taxon>
        <taxon>eudicotyledons</taxon>
        <taxon>Gunneridae</taxon>
        <taxon>Pentapetalae</taxon>
        <taxon>rosids</taxon>
        <taxon>fabids</taxon>
        <taxon>Fabales</taxon>
        <taxon>Fabaceae</taxon>
        <taxon>Papilionoideae</taxon>
        <taxon>50 kb inversion clade</taxon>
        <taxon>NPAAA clade</taxon>
        <taxon>Hologalegina</taxon>
        <taxon>IRL clade</taxon>
        <taxon>Trifolieae</taxon>
        <taxon>Trifolium</taxon>
    </lineage>
</organism>
<name>A0A392STM6_9FABA</name>
<reference evidence="1 2" key="1">
    <citation type="journal article" date="2018" name="Front. Plant Sci.">
        <title>Red Clover (Trifolium pratense) and Zigzag Clover (T. medium) - A Picture of Genomic Similarities and Differences.</title>
        <authorList>
            <person name="Dluhosova J."/>
            <person name="Istvanek J."/>
            <person name="Nedelnik J."/>
            <person name="Repkova J."/>
        </authorList>
    </citation>
    <scope>NUCLEOTIDE SEQUENCE [LARGE SCALE GENOMIC DNA]</scope>
    <source>
        <strain evidence="2">cv. 10/8</strain>
        <tissue evidence="1">Leaf</tissue>
    </source>
</reference>
<dbReference type="AlphaFoldDB" id="A0A392STM6"/>
<evidence type="ECO:0000313" key="2">
    <source>
        <dbReference type="Proteomes" id="UP000265520"/>
    </source>
</evidence>
<comment type="caution">
    <text evidence="1">The sequence shown here is derived from an EMBL/GenBank/DDBJ whole genome shotgun (WGS) entry which is preliminary data.</text>
</comment>
<feature type="non-terminal residue" evidence="1">
    <location>
        <position position="1"/>
    </location>
</feature>
<protein>
    <submittedName>
        <fullName evidence="1">Uncharacterized protein</fullName>
    </submittedName>
</protein>
<keyword evidence="2" id="KW-1185">Reference proteome</keyword>
<sequence>TGSNGLISYQSPTTDPQTLVVHNYDGPTIESSKVVNPACHDIDAFRPEQGVRCIPSLSPRRRGRPPT</sequence>
<accession>A0A392STM6</accession>
<dbReference type="Proteomes" id="UP000265520">
    <property type="component" value="Unassembled WGS sequence"/>
</dbReference>
<evidence type="ECO:0000313" key="1">
    <source>
        <dbReference type="EMBL" id="MCI52019.1"/>
    </source>
</evidence>
<dbReference type="EMBL" id="LXQA010440812">
    <property type="protein sequence ID" value="MCI52019.1"/>
    <property type="molecule type" value="Genomic_DNA"/>
</dbReference>